<dbReference type="Proteomes" id="UP001252270">
    <property type="component" value="Unassembled WGS sequence"/>
</dbReference>
<keyword evidence="1" id="KW-0472">Membrane</keyword>
<dbReference type="EMBL" id="JARWAL010000007">
    <property type="protein sequence ID" value="MDR5892927.1"/>
    <property type="molecule type" value="Genomic_DNA"/>
</dbReference>
<proteinExistence type="predicted"/>
<dbReference type="RefSeq" id="WP_309636619.1">
    <property type="nucleotide sequence ID" value="NZ_JARWAL010000007.1"/>
</dbReference>
<protein>
    <submittedName>
        <fullName evidence="2">SirB2 family protein</fullName>
    </submittedName>
</protein>
<dbReference type="PANTHER" id="PTHR39594">
    <property type="entry name" value="PROTEIN YCHQ"/>
    <property type="match status" value="1"/>
</dbReference>
<accession>A0ABU1GLL1</accession>
<evidence type="ECO:0000313" key="3">
    <source>
        <dbReference type="Proteomes" id="UP001252270"/>
    </source>
</evidence>
<feature type="transmembrane region" description="Helical" evidence="1">
    <location>
        <begin position="6"/>
        <end position="29"/>
    </location>
</feature>
<keyword evidence="1" id="KW-0812">Transmembrane</keyword>
<keyword evidence="3" id="KW-1185">Reference proteome</keyword>
<dbReference type="PIRSF" id="PIRSF005610">
    <property type="entry name" value="SirB"/>
    <property type="match status" value="1"/>
</dbReference>
<gene>
    <name evidence="2" type="ORF">QC820_08865</name>
</gene>
<reference evidence="2 3" key="1">
    <citation type="submission" date="2023-04" db="EMBL/GenBank/DDBJ databases">
        <title>A long-awaited taxogenomic arrangement of the family Halomonadaceae.</title>
        <authorList>
            <person name="De La Haba R."/>
            <person name="Chuvochina M."/>
            <person name="Wittouck S."/>
            <person name="Arahal D.R."/>
            <person name="Sanchez-Porro C."/>
            <person name="Hugenholtz P."/>
            <person name="Ventosa A."/>
        </authorList>
    </citation>
    <scope>NUCLEOTIDE SEQUENCE [LARGE SCALE GENOMIC DNA]</scope>
    <source>
        <strain evidence="2 3">DSM 17332</strain>
    </source>
</reference>
<keyword evidence="1" id="KW-1133">Transmembrane helix</keyword>
<feature type="transmembrane region" description="Helical" evidence="1">
    <location>
        <begin position="73"/>
        <end position="92"/>
    </location>
</feature>
<feature type="transmembrane region" description="Helical" evidence="1">
    <location>
        <begin position="50"/>
        <end position="67"/>
    </location>
</feature>
<comment type="caution">
    <text evidence="2">The sequence shown here is derived from an EMBL/GenBank/DDBJ whole genome shotgun (WGS) entry which is preliminary data.</text>
</comment>
<evidence type="ECO:0000256" key="1">
    <source>
        <dbReference type="SAM" id="Phobius"/>
    </source>
</evidence>
<feature type="transmembrane region" description="Helical" evidence="1">
    <location>
        <begin position="99"/>
        <end position="120"/>
    </location>
</feature>
<sequence>MIEHYFLIKHLHITTATLSLLFFVVRAWWSVRESSWLQRRWVRVLPHVNDTLLLTLGVLLMVMLRMWPQHHPWLAAKLIALLLYIGLGTLAIKRGRSPAVRGGAALAAVATFAYMLGAALNHSPLSWLAAG</sequence>
<name>A0ABU1GLL1_9GAMM</name>
<organism evidence="2 3">
    <name type="scientific">Halomonas mongoliensis</name>
    <dbReference type="NCBI Taxonomy" id="321265"/>
    <lineage>
        <taxon>Bacteria</taxon>
        <taxon>Pseudomonadati</taxon>
        <taxon>Pseudomonadota</taxon>
        <taxon>Gammaproteobacteria</taxon>
        <taxon>Oceanospirillales</taxon>
        <taxon>Halomonadaceae</taxon>
        <taxon>Halomonas</taxon>
    </lineage>
</organism>
<dbReference type="Pfam" id="PF04247">
    <property type="entry name" value="SirB"/>
    <property type="match status" value="1"/>
</dbReference>
<dbReference type="InterPro" id="IPR007360">
    <property type="entry name" value="SirB"/>
</dbReference>
<dbReference type="PANTHER" id="PTHR39594:SF1">
    <property type="entry name" value="PROTEIN YCHQ"/>
    <property type="match status" value="1"/>
</dbReference>
<evidence type="ECO:0000313" key="2">
    <source>
        <dbReference type="EMBL" id="MDR5892927.1"/>
    </source>
</evidence>